<organism evidence="1 2">
    <name type="scientific">Apiospora marii</name>
    <dbReference type="NCBI Taxonomy" id="335849"/>
    <lineage>
        <taxon>Eukaryota</taxon>
        <taxon>Fungi</taxon>
        <taxon>Dikarya</taxon>
        <taxon>Ascomycota</taxon>
        <taxon>Pezizomycotina</taxon>
        <taxon>Sordariomycetes</taxon>
        <taxon>Xylariomycetidae</taxon>
        <taxon>Amphisphaeriales</taxon>
        <taxon>Apiosporaceae</taxon>
        <taxon>Apiospora</taxon>
    </lineage>
</organism>
<dbReference type="PANTHER" id="PTHR33112:SF8">
    <property type="entry name" value="HETEROKARYON INCOMPATIBILITY DOMAIN-CONTAINING PROTEIN"/>
    <property type="match status" value="1"/>
</dbReference>
<reference evidence="1 2" key="1">
    <citation type="submission" date="2023-01" db="EMBL/GenBank/DDBJ databases">
        <title>Analysis of 21 Apiospora genomes using comparative genomics revels a genus with tremendous synthesis potential of carbohydrate active enzymes and secondary metabolites.</title>
        <authorList>
            <person name="Sorensen T."/>
        </authorList>
    </citation>
    <scope>NUCLEOTIDE SEQUENCE [LARGE SCALE GENOMIC DNA]</scope>
    <source>
        <strain evidence="1 2">CBS 20057</strain>
    </source>
</reference>
<sequence>MLDNWPLRNYTRAEQEVYRSQDGFPPFEIRACSNFSHDGTRGGRSQRMRTGVFWECRESLAPEFHPAGMPFVESFNSFVYGNDELRIDCFWRFVIKLYSSADLTARRDKFPALAGIERAAADVTGDEYLAGLWKRDIEFHLCWSATHPAGERKRLGSHGPNCLASNWSWAAVEGPVTHLNLGADREIDLAEDFATWLAHVHDAEMMFSGVAPLGRLSRGVLCLHCSVILCGWLRKRDLAPEYTGKFWFDVAPIAAAVETLTSILCGEDKEELFRIKLDSLEELCEDEEVPVCLIPLVEELRRPYGSL</sequence>
<dbReference type="Proteomes" id="UP001396898">
    <property type="component" value="Unassembled WGS sequence"/>
</dbReference>
<evidence type="ECO:0000313" key="1">
    <source>
        <dbReference type="EMBL" id="KAK8008096.1"/>
    </source>
</evidence>
<gene>
    <name evidence="1" type="ORF">PG991_010647</name>
</gene>
<name>A0ABR1RBW1_9PEZI</name>
<keyword evidence="2" id="KW-1185">Reference proteome</keyword>
<dbReference type="EMBL" id="JAQQWI010000016">
    <property type="protein sequence ID" value="KAK8008096.1"/>
    <property type="molecule type" value="Genomic_DNA"/>
</dbReference>
<proteinExistence type="predicted"/>
<protein>
    <submittedName>
        <fullName evidence="1">Uncharacterized protein</fullName>
    </submittedName>
</protein>
<evidence type="ECO:0000313" key="2">
    <source>
        <dbReference type="Proteomes" id="UP001396898"/>
    </source>
</evidence>
<comment type="caution">
    <text evidence="1">The sequence shown here is derived from an EMBL/GenBank/DDBJ whole genome shotgun (WGS) entry which is preliminary data.</text>
</comment>
<accession>A0ABR1RBW1</accession>
<dbReference type="PANTHER" id="PTHR33112">
    <property type="entry name" value="DOMAIN PROTEIN, PUTATIVE-RELATED"/>
    <property type="match status" value="1"/>
</dbReference>